<evidence type="ECO:0000256" key="1">
    <source>
        <dbReference type="ARBA" id="ARBA00004191"/>
    </source>
</evidence>
<dbReference type="GO" id="GO:0031505">
    <property type="term" value="P:fungal-type cell wall organization"/>
    <property type="evidence" value="ECO:0007669"/>
    <property type="project" value="TreeGrafter"/>
</dbReference>
<feature type="domain" description="Cell wall mannoprotein PIR1-like C-terminal" evidence="9">
    <location>
        <begin position="74"/>
        <end position="147"/>
    </location>
</feature>
<comment type="caution">
    <text evidence="10">The sequence shown here is derived from an EMBL/GenBank/DDBJ whole genome shotgun (WGS) entry which is preliminary data.</text>
</comment>
<dbReference type="AlphaFoldDB" id="A0A9W8XXT0"/>
<evidence type="ECO:0000256" key="6">
    <source>
        <dbReference type="SAM" id="MobiDB-lite"/>
    </source>
</evidence>
<dbReference type="EMBL" id="JAPEUY010000021">
    <property type="protein sequence ID" value="KAJ4362434.1"/>
    <property type="molecule type" value="Genomic_DNA"/>
</dbReference>
<name>A0A9W8XXT0_9PLEO</name>
<feature type="transmembrane region" description="Helical" evidence="7">
    <location>
        <begin position="242"/>
        <end position="260"/>
    </location>
</feature>
<keyword evidence="11" id="KW-1185">Reference proteome</keyword>
<dbReference type="OrthoDB" id="5415592at2759"/>
<dbReference type="Pfam" id="PF22799">
    <property type="entry name" value="PIR1-like_C"/>
    <property type="match status" value="1"/>
</dbReference>
<dbReference type="PANTHER" id="PTHR47254">
    <property type="entry name" value="CELL WALL MANNOPROTEIN CIS3-RELATED"/>
    <property type="match status" value="1"/>
</dbReference>
<keyword evidence="7" id="KW-0812">Transmembrane</keyword>
<keyword evidence="7" id="KW-0472">Membrane</keyword>
<accession>A0A9W8XXT0</accession>
<dbReference type="InterPro" id="IPR054508">
    <property type="entry name" value="PIR1-like_C"/>
</dbReference>
<proteinExistence type="inferred from homology"/>
<evidence type="ECO:0000256" key="8">
    <source>
        <dbReference type="SAM" id="SignalP"/>
    </source>
</evidence>
<comment type="subcellular location">
    <subcellularLocation>
        <location evidence="1">Secreted</location>
        <location evidence="1">Cell wall</location>
    </subcellularLocation>
</comment>
<evidence type="ECO:0000256" key="4">
    <source>
        <dbReference type="ARBA" id="ARBA00022729"/>
    </source>
</evidence>
<protein>
    <recommendedName>
        <fullName evidence="9">Cell wall mannoprotein PIR1-like C-terminal domain-containing protein</fullName>
    </recommendedName>
</protein>
<organism evidence="10 11">
    <name type="scientific">Neocucurbitaria cava</name>
    <dbReference type="NCBI Taxonomy" id="798079"/>
    <lineage>
        <taxon>Eukaryota</taxon>
        <taxon>Fungi</taxon>
        <taxon>Dikarya</taxon>
        <taxon>Ascomycota</taxon>
        <taxon>Pezizomycotina</taxon>
        <taxon>Dothideomycetes</taxon>
        <taxon>Pleosporomycetidae</taxon>
        <taxon>Pleosporales</taxon>
        <taxon>Pleosporineae</taxon>
        <taxon>Cucurbitariaceae</taxon>
        <taxon>Neocucurbitaria</taxon>
    </lineage>
</organism>
<dbReference type="Proteomes" id="UP001140560">
    <property type="component" value="Unassembled WGS sequence"/>
</dbReference>
<keyword evidence="7" id="KW-1133">Transmembrane helix</keyword>
<evidence type="ECO:0000259" key="9">
    <source>
        <dbReference type="Pfam" id="PF22799"/>
    </source>
</evidence>
<gene>
    <name evidence="10" type="ORF">N0V83_010527</name>
</gene>
<sequence length="262" mass="26059">MRASSFITPLFFAATSLAQGVEEGIAPSSSAPDGCDTTVDGNFTIGTLKIGSQSKRETAQEAADGVLSCTLVDGILHDQYGRTGSVVANHQFQFDGPPQAGAIYTGGFSICNNDSLAIGGTTRWWQCNSGAFNNLYDEWIGDQCNEIRIQVGFESTSSSSSATPSATSATSSEFTGVVSTLSATQTGLTTSHSTNATASSGSSTGSSSPTASSSGASASGSASSTGAAAAPPAQTGAATPTYIATGSILGAIVAIFGAALSL</sequence>
<reference evidence="10" key="1">
    <citation type="submission" date="2022-10" db="EMBL/GenBank/DDBJ databases">
        <title>Tapping the CABI collections for fungal endophytes: first genome assemblies for Collariella, Neodidymelliopsis, Ascochyta clinopodiicola, Didymella pomorum, Didymosphaeria variabile, Neocosmospora piperis and Neocucurbitaria cava.</title>
        <authorList>
            <person name="Hill R."/>
        </authorList>
    </citation>
    <scope>NUCLEOTIDE SEQUENCE</scope>
    <source>
        <strain evidence="10">IMI 356814</strain>
    </source>
</reference>
<feature type="chain" id="PRO_5040991965" description="Cell wall mannoprotein PIR1-like C-terminal domain-containing protein" evidence="8">
    <location>
        <begin position="19"/>
        <end position="262"/>
    </location>
</feature>
<evidence type="ECO:0000256" key="7">
    <source>
        <dbReference type="SAM" id="Phobius"/>
    </source>
</evidence>
<dbReference type="GO" id="GO:0005199">
    <property type="term" value="F:structural constituent of cell wall"/>
    <property type="evidence" value="ECO:0007669"/>
    <property type="project" value="TreeGrafter"/>
</dbReference>
<keyword evidence="2" id="KW-0134">Cell wall</keyword>
<dbReference type="PANTHER" id="PTHR47254:SF1">
    <property type="entry name" value="CELL WALL MANNOPROTEIN CIS3-RELATED"/>
    <property type="match status" value="1"/>
</dbReference>
<evidence type="ECO:0000256" key="3">
    <source>
        <dbReference type="ARBA" id="ARBA00022525"/>
    </source>
</evidence>
<feature type="compositionally biased region" description="Low complexity" evidence="6">
    <location>
        <begin position="189"/>
        <end position="235"/>
    </location>
</feature>
<feature type="signal peptide" evidence="8">
    <location>
        <begin position="1"/>
        <end position="18"/>
    </location>
</feature>
<evidence type="ECO:0000256" key="2">
    <source>
        <dbReference type="ARBA" id="ARBA00022512"/>
    </source>
</evidence>
<keyword evidence="3" id="KW-0964">Secreted</keyword>
<feature type="region of interest" description="Disordered" evidence="6">
    <location>
        <begin position="188"/>
        <end position="235"/>
    </location>
</feature>
<evidence type="ECO:0000256" key="5">
    <source>
        <dbReference type="ARBA" id="ARBA00038219"/>
    </source>
</evidence>
<dbReference type="GO" id="GO:0009277">
    <property type="term" value="C:fungal-type cell wall"/>
    <property type="evidence" value="ECO:0007669"/>
    <property type="project" value="TreeGrafter"/>
</dbReference>
<evidence type="ECO:0000313" key="11">
    <source>
        <dbReference type="Proteomes" id="UP001140560"/>
    </source>
</evidence>
<comment type="similarity">
    <text evidence="5">Belongs to the PIR protein family.</text>
</comment>
<dbReference type="InterPro" id="IPR051153">
    <property type="entry name" value="Yeast_CWMannoprotein_PIR"/>
</dbReference>
<keyword evidence="4 8" id="KW-0732">Signal</keyword>
<evidence type="ECO:0000313" key="10">
    <source>
        <dbReference type="EMBL" id="KAJ4362434.1"/>
    </source>
</evidence>